<dbReference type="OrthoDB" id="1030052at2759"/>
<dbReference type="NCBIfam" id="TIGR01640">
    <property type="entry name" value="F_box_assoc_1"/>
    <property type="match status" value="1"/>
</dbReference>
<name>V4LCL3_EUTSA</name>
<dbReference type="InterPro" id="IPR050796">
    <property type="entry name" value="SCF_F-box_component"/>
</dbReference>
<sequence>MTRKTLRLLDLPWELIEEEILSRVPLSRLRFTCKRWKAFTLKNLRVSSESINLHEVHNNALDPSTLLSLNEFHNLKQVEICKIFHCDGLLLCTTRDDFRLVVWNPCTGQTRWIQDSKRYGYYCEFALGYENNKSCQSYKILRYLCTEYKPSYMVVEYEIYEFSSDSWRDRNRVCPYFRIVPNSSVSLKGNTYWLAHNVVKEGQSLISCFDFSTEKLWSMKIPNSGADSWARALSVVGEERLSVLYQKRNPLKIEIWMTTDDKIDNQTKVLWWSKFLYVDIYEDTLHQRIAFFVDEEKKAAVLCDRKFLYGQDMRDTVYIVGEDNLCIKIPQGEYRSPMIPLIFNYVPSFGSNPAAG</sequence>
<dbReference type="Proteomes" id="UP000030689">
    <property type="component" value="Unassembled WGS sequence"/>
</dbReference>
<dbReference type="Gramene" id="ESQ48175">
    <property type="protein sequence ID" value="ESQ48175"/>
    <property type="gene ID" value="EUTSA_v10022401mg"/>
</dbReference>
<dbReference type="OMA" id="CITWDIR"/>
<protein>
    <recommendedName>
        <fullName evidence="1">F-box associated beta-propeller type 1 domain-containing protein</fullName>
    </recommendedName>
</protein>
<proteinExistence type="predicted"/>
<dbReference type="InterPro" id="IPR036047">
    <property type="entry name" value="F-box-like_dom_sf"/>
</dbReference>
<dbReference type="PANTHER" id="PTHR31672:SF13">
    <property type="entry name" value="F-BOX PROTEIN CPR30-LIKE"/>
    <property type="match status" value="1"/>
</dbReference>
<dbReference type="InterPro" id="IPR017451">
    <property type="entry name" value="F-box-assoc_interact_dom"/>
</dbReference>
<dbReference type="PANTHER" id="PTHR31672">
    <property type="entry name" value="BNACNNG10540D PROTEIN"/>
    <property type="match status" value="1"/>
</dbReference>
<feature type="domain" description="F-box associated beta-propeller type 1" evidence="1">
    <location>
        <begin position="39"/>
        <end position="348"/>
    </location>
</feature>
<evidence type="ECO:0000259" key="1">
    <source>
        <dbReference type="Pfam" id="PF07734"/>
    </source>
</evidence>
<reference evidence="2 3" key="1">
    <citation type="journal article" date="2013" name="Front. Plant Sci.">
        <title>The Reference Genome of the Halophytic Plant Eutrema salsugineum.</title>
        <authorList>
            <person name="Yang R."/>
            <person name="Jarvis D.E."/>
            <person name="Chen H."/>
            <person name="Beilstein M.A."/>
            <person name="Grimwood J."/>
            <person name="Jenkins J."/>
            <person name="Shu S."/>
            <person name="Prochnik S."/>
            <person name="Xin M."/>
            <person name="Ma C."/>
            <person name="Schmutz J."/>
            <person name="Wing R.A."/>
            <person name="Mitchell-Olds T."/>
            <person name="Schumaker K.S."/>
            <person name="Wang X."/>
        </authorList>
    </citation>
    <scope>NUCLEOTIDE SEQUENCE [LARGE SCALE GENOMIC DNA]</scope>
</reference>
<dbReference type="SUPFAM" id="SSF81383">
    <property type="entry name" value="F-box domain"/>
    <property type="match status" value="1"/>
</dbReference>
<gene>
    <name evidence="2" type="ORF">EUTSA_v10022401mg</name>
</gene>
<keyword evidence="3" id="KW-1185">Reference proteome</keyword>
<accession>V4LCL3</accession>
<organism evidence="2 3">
    <name type="scientific">Eutrema salsugineum</name>
    <name type="common">Saltwater cress</name>
    <name type="synonym">Sisymbrium salsugineum</name>
    <dbReference type="NCBI Taxonomy" id="72664"/>
    <lineage>
        <taxon>Eukaryota</taxon>
        <taxon>Viridiplantae</taxon>
        <taxon>Streptophyta</taxon>
        <taxon>Embryophyta</taxon>
        <taxon>Tracheophyta</taxon>
        <taxon>Spermatophyta</taxon>
        <taxon>Magnoliopsida</taxon>
        <taxon>eudicotyledons</taxon>
        <taxon>Gunneridae</taxon>
        <taxon>Pentapetalae</taxon>
        <taxon>rosids</taxon>
        <taxon>malvids</taxon>
        <taxon>Brassicales</taxon>
        <taxon>Brassicaceae</taxon>
        <taxon>Eutremeae</taxon>
        <taxon>Eutrema</taxon>
    </lineage>
</organism>
<dbReference type="InterPro" id="IPR006527">
    <property type="entry name" value="F-box-assoc_dom_typ1"/>
</dbReference>
<dbReference type="AlphaFoldDB" id="V4LCL3"/>
<dbReference type="KEGG" id="eus:EUTSA_v10022401mg"/>
<dbReference type="EMBL" id="KI517408">
    <property type="protein sequence ID" value="ESQ48175.1"/>
    <property type="molecule type" value="Genomic_DNA"/>
</dbReference>
<evidence type="ECO:0000313" key="3">
    <source>
        <dbReference type="Proteomes" id="UP000030689"/>
    </source>
</evidence>
<dbReference type="Pfam" id="PF07734">
    <property type="entry name" value="FBA_1"/>
    <property type="match status" value="1"/>
</dbReference>
<evidence type="ECO:0000313" key="2">
    <source>
        <dbReference type="EMBL" id="ESQ48175.1"/>
    </source>
</evidence>
<dbReference type="STRING" id="72664.V4LCL3"/>